<keyword evidence="2" id="KW-1185">Reference proteome</keyword>
<protein>
    <submittedName>
        <fullName evidence="1">BQ5605_C018g08687 protein</fullName>
    </submittedName>
</protein>
<dbReference type="Proteomes" id="UP000249464">
    <property type="component" value="Unassembled WGS sequence"/>
</dbReference>
<dbReference type="AlphaFoldDB" id="A0A2X0M1B6"/>
<proteinExistence type="predicted"/>
<evidence type="ECO:0000313" key="1">
    <source>
        <dbReference type="EMBL" id="SGY25979.1"/>
    </source>
</evidence>
<dbReference type="EMBL" id="FQNC01000020">
    <property type="protein sequence ID" value="SGY25979.1"/>
    <property type="molecule type" value="Genomic_DNA"/>
</dbReference>
<reference evidence="1 2" key="1">
    <citation type="submission" date="2016-11" db="EMBL/GenBank/DDBJ databases">
        <authorList>
            <person name="Jaros S."/>
            <person name="Januszkiewicz K."/>
            <person name="Wedrychowicz H."/>
        </authorList>
    </citation>
    <scope>NUCLEOTIDE SEQUENCE [LARGE SCALE GENOMIC DNA]</scope>
</reference>
<evidence type="ECO:0000313" key="2">
    <source>
        <dbReference type="Proteomes" id="UP000249464"/>
    </source>
</evidence>
<gene>
    <name evidence="1" type="primary">BQ5605_C018g08687</name>
    <name evidence="1" type="ORF">BQ5605_C018G08687</name>
</gene>
<sequence length="176" mass="18755">MDEMCGARPKMIAYGSTGDSGGESGTHSLGTVRDFSRLSGGGIGSRTEGNGTAAQGLWSAGAAEVGLTLRLLGARVFERREEPSNVSVHWSLRSSRTSSAMDVPGRLKVKDPFGARWRLATNGFRTNREVDVAGGRYGLEGDDGSQRVEHAKAILSSVSKTQGLADDWFNGLLRPR</sequence>
<name>A0A2X0M1B6_9BASI</name>
<accession>A0A2X0M1B6</accession>
<organism evidence="1 2">
    <name type="scientific">Microbotryum silenes-dioicae</name>
    <dbReference type="NCBI Taxonomy" id="796604"/>
    <lineage>
        <taxon>Eukaryota</taxon>
        <taxon>Fungi</taxon>
        <taxon>Dikarya</taxon>
        <taxon>Basidiomycota</taxon>
        <taxon>Pucciniomycotina</taxon>
        <taxon>Microbotryomycetes</taxon>
        <taxon>Microbotryales</taxon>
        <taxon>Microbotryaceae</taxon>
        <taxon>Microbotryum</taxon>
    </lineage>
</organism>